<proteinExistence type="predicted"/>
<dbReference type="NCBIfam" id="TIGR01537">
    <property type="entry name" value="portal_HK97"/>
    <property type="match status" value="1"/>
</dbReference>
<name>U2T4R5_9ACTN</name>
<dbReference type="AlphaFoldDB" id="U2T4R5"/>
<comment type="caution">
    <text evidence="2">The sequence shown here is derived from an EMBL/GenBank/DDBJ whole genome shotgun (WGS) entry which is preliminary data.</text>
</comment>
<accession>U2T4R5</accession>
<reference evidence="2 3" key="1">
    <citation type="submission" date="2013-08" db="EMBL/GenBank/DDBJ databases">
        <authorList>
            <person name="Durkin A.S."/>
            <person name="Haft D.R."/>
            <person name="McCorrison J."/>
            <person name="Torralba M."/>
            <person name="Gillis M."/>
            <person name="Haft D.H."/>
            <person name="Methe B."/>
            <person name="Sutton G."/>
            <person name="Nelson K.E."/>
        </authorList>
    </citation>
    <scope>NUCLEOTIDE SEQUENCE [LARGE SCALE GENOMIC DNA]</scope>
    <source>
        <strain evidence="2 3">F0195</strain>
    </source>
</reference>
<organism evidence="2 3">
    <name type="scientific">Olsenella profusa F0195</name>
    <dbReference type="NCBI Taxonomy" id="1125712"/>
    <lineage>
        <taxon>Bacteria</taxon>
        <taxon>Bacillati</taxon>
        <taxon>Actinomycetota</taxon>
        <taxon>Coriobacteriia</taxon>
        <taxon>Coriobacteriales</taxon>
        <taxon>Atopobiaceae</taxon>
        <taxon>Olsenella</taxon>
    </lineage>
</organism>
<sequence>MPIGGDALGIFSRIRARDGRAMRVSYGPRATAILGRTTAEMYRTQPALRAVVGYISENVAAVPLKCYERRGENDRPRDSKSPLALLLEHPSEGVTTYELVRDTMADVLLHGWALWYVVPSADTESGWAATRICPEWVTTLYTTGGFRPSSYVVQVPEAGRAPVTIDASDTLSFSLYGASGPLDPASPVDALRQVLAEQVSAWDYRNKVWRNGGWVSRWISRGEGNSWSNEARERFAKSWKERFSGPDGTDSGGTPILEDGMQLHDTQLNAREAQFSESAQLTRQDVAAVYGINPSLIWHTSTQTYASAKDNARALYAETLAPKFDLLCERINKVLAPRLGADGVYCEFDVLSKLNSNPADMISTLVSATQRPVLTGDEARRMLNLPALGGSMSEIVTPLNLMVGGVGASSGEDGGAASAEARGQSSRAPMAKAADDAPLWSVKARADADGSVAMARTLSRFFRRQAKAVLPRIGAAKARGPLAKEDDPEWWDEDRWDSELADDLEPVMKGYATRSGRAAASRMRGDYDATRTDAYLRKVAEGRAHGINAVTRRRLADAIDAEDGEQTPKDVFEQAEEGRADRLGVSMAAAVAVFGVREATEQLAPKSSYLRMKTWVHDQDGASERPRDDHAAMDGECVEFDKPFSNGAMFPHDGSQGVEEEAYCRCGIDVDVYRL</sequence>
<dbReference type="Proteomes" id="UP000016638">
    <property type="component" value="Unassembled WGS sequence"/>
</dbReference>
<feature type="region of interest" description="Disordered" evidence="1">
    <location>
        <begin position="410"/>
        <end position="432"/>
    </location>
</feature>
<dbReference type="STRING" id="1125712.HMPREF1316_2372"/>
<dbReference type="InterPro" id="IPR006427">
    <property type="entry name" value="Portal_HK97"/>
</dbReference>
<dbReference type="RefSeq" id="WP_021726324.1">
    <property type="nucleotide sequence ID" value="NZ_AWEZ01000047.1"/>
</dbReference>
<evidence type="ECO:0000256" key="1">
    <source>
        <dbReference type="SAM" id="MobiDB-lite"/>
    </source>
</evidence>
<evidence type="ECO:0000313" key="3">
    <source>
        <dbReference type="Proteomes" id="UP000016638"/>
    </source>
</evidence>
<protein>
    <submittedName>
        <fullName evidence="2">Portal protein, HK97 family</fullName>
    </submittedName>
</protein>
<dbReference type="EMBL" id="AWEZ01000047">
    <property type="protein sequence ID" value="ERL08049.1"/>
    <property type="molecule type" value="Genomic_DNA"/>
</dbReference>
<gene>
    <name evidence="2" type="ORF">HMPREF1316_2372</name>
</gene>
<dbReference type="InterPro" id="IPR006944">
    <property type="entry name" value="Phage/GTA_portal"/>
</dbReference>
<evidence type="ECO:0000313" key="2">
    <source>
        <dbReference type="EMBL" id="ERL08049.1"/>
    </source>
</evidence>
<dbReference type="Pfam" id="PF04860">
    <property type="entry name" value="Phage_portal"/>
    <property type="match status" value="1"/>
</dbReference>
<dbReference type="eggNOG" id="COG4695">
    <property type="taxonomic scope" value="Bacteria"/>
</dbReference>
<keyword evidence="3" id="KW-1185">Reference proteome</keyword>
<dbReference type="PATRIC" id="fig|1125712.3.peg.1431"/>